<feature type="transmembrane region" description="Helical" evidence="2">
    <location>
        <begin position="215"/>
        <end position="237"/>
    </location>
</feature>
<evidence type="ECO:0000256" key="2">
    <source>
        <dbReference type="SAM" id="Phobius"/>
    </source>
</evidence>
<dbReference type="Proteomes" id="UP000041254">
    <property type="component" value="Unassembled WGS sequence"/>
</dbReference>
<dbReference type="OrthoDB" id="47210at2759"/>
<dbReference type="EMBL" id="CDMY01000337">
    <property type="protein sequence ID" value="CEM03307.1"/>
    <property type="molecule type" value="Genomic_DNA"/>
</dbReference>
<protein>
    <submittedName>
        <fullName evidence="4">Uncharacterized protein</fullName>
    </submittedName>
</protein>
<evidence type="ECO:0000256" key="3">
    <source>
        <dbReference type="SAM" id="SignalP"/>
    </source>
</evidence>
<evidence type="ECO:0000313" key="5">
    <source>
        <dbReference type="Proteomes" id="UP000041254"/>
    </source>
</evidence>
<evidence type="ECO:0000256" key="1">
    <source>
        <dbReference type="SAM" id="MobiDB-lite"/>
    </source>
</evidence>
<name>A0A0G4EWH0_VITBC</name>
<feature type="transmembrane region" description="Helical" evidence="2">
    <location>
        <begin position="73"/>
        <end position="93"/>
    </location>
</feature>
<dbReference type="PANTHER" id="PTHR36009:SF3">
    <property type="entry name" value="TRANSMEMBRANE PROTEIN"/>
    <property type="match status" value="1"/>
</dbReference>
<dbReference type="AlphaFoldDB" id="A0A0G4EWH0"/>
<feature type="chain" id="PRO_5005187725" evidence="3">
    <location>
        <begin position="18"/>
        <end position="337"/>
    </location>
</feature>
<proteinExistence type="predicted"/>
<keyword evidence="2" id="KW-0472">Membrane</keyword>
<reference evidence="4 5" key="1">
    <citation type="submission" date="2014-11" db="EMBL/GenBank/DDBJ databases">
        <authorList>
            <person name="Zhu J."/>
            <person name="Qi W."/>
            <person name="Song R."/>
        </authorList>
    </citation>
    <scope>NUCLEOTIDE SEQUENCE [LARGE SCALE GENOMIC DNA]</scope>
</reference>
<feature type="compositionally biased region" description="Low complexity" evidence="1">
    <location>
        <begin position="54"/>
        <end position="68"/>
    </location>
</feature>
<evidence type="ECO:0000313" key="4">
    <source>
        <dbReference type="EMBL" id="CEM03307.1"/>
    </source>
</evidence>
<dbReference type="InParanoid" id="A0A0G4EWH0"/>
<sequence length="337" mass="36108">MRALFLTSLLLYNSADAFLPQPALKRPSLPARSGPASSPTLHRAGASSPTRVSARPQPSAAAAPPATTDTKTLIRTGICFAVWAAFLAVGLFLGPNEAPDKNAELIKGLIASPLDPPVNRLIAAYFNSLGVVPLIYASVLVPGSRDQPVPSWLPVRLPAFLERAGTSLVPYFLLSEFLGYGGIGPYVAIREYRSSVGRSSLGWFGRLLEFKGTSAAILAASVWLVVSGVGGGLGGLLSGEGLQTLPALWQDYKEAFFTQRLVNASSIDFVILWLVFLDPLIEDMKRRGWGPSVDEQSGKEVWKPSDVLRVGAFWAVPLISPSLYLLLRPPLPDGTDE</sequence>
<gene>
    <name evidence="4" type="ORF">Vbra_13808</name>
</gene>
<keyword evidence="3" id="KW-0732">Signal</keyword>
<accession>A0A0G4EWH0</accession>
<dbReference type="PANTHER" id="PTHR36009">
    <property type="match status" value="1"/>
</dbReference>
<feature type="signal peptide" evidence="3">
    <location>
        <begin position="1"/>
        <end position="17"/>
    </location>
</feature>
<feature type="transmembrane region" description="Helical" evidence="2">
    <location>
        <begin position="122"/>
        <end position="141"/>
    </location>
</feature>
<keyword evidence="5" id="KW-1185">Reference proteome</keyword>
<keyword evidence="2" id="KW-1133">Transmembrane helix</keyword>
<dbReference type="VEuPathDB" id="CryptoDB:Vbra_13808"/>
<feature type="region of interest" description="Disordered" evidence="1">
    <location>
        <begin position="28"/>
        <end position="68"/>
    </location>
</feature>
<feature type="transmembrane region" description="Helical" evidence="2">
    <location>
        <begin position="168"/>
        <end position="189"/>
    </location>
</feature>
<dbReference type="OMA" id="FNLMGIW"/>
<organism evidence="4 5">
    <name type="scientific">Vitrella brassicaformis (strain CCMP3155)</name>
    <dbReference type="NCBI Taxonomy" id="1169540"/>
    <lineage>
        <taxon>Eukaryota</taxon>
        <taxon>Sar</taxon>
        <taxon>Alveolata</taxon>
        <taxon>Colpodellida</taxon>
        <taxon>Vitrellaceae</taxon>
        <taxon>Vitrella</taxon>
    </lineage>
</organism>
<feature type="transmembrane region" description="Helical" evidence="2">
    <location>
        <begin position="257"/>
        <end position="277"/>
    </location>
</feature>
<keyword evidence="2" id="KW-0812">Transmembrane</keyword>